<dbReference type="EMBL" id="LIAV01000072">
    <property type="protein sequence ID" value="KRO40708.1"/>
    <property type="molecule type" value="Genomic_DNA"/>
</dbReference>
<dbReference type="CDD" id="cd11033">
    <property type="entry name" value="CYP142-like"/>
    <property type="match status" value="1"/>
</dbReference>
<dbReference type="PRINTS" id="PR00359">
    <property type="entry name" value="BP450"/>
</dbReference>
<dbReference type="PRINTS" id="PR00385">
    <property type="entry name" value="P450"/>
</dbReference>
<comment type="cofactor">
    <cofactor evidence="1">
        <name>heme</name>
        <dbReference type="ChEBI" id="CHEBI:30413"/>
    </cofactor>
</comment>
<dbReference type="Gene3D" id="1.10.630.10">
    <property type="entry name" value="Cytochrome P450"/>
    <property type="match status" value="1"/>
</dbReference>
<dbReference type="AlphaFoldDB" id="A0A0R2PRZ3"/>
<dbReference type="GO" id="GO:0005506">
    <property type="term" value="F:iron ion binding"/>
    <property type="evidence" value="ECO:0007669"/>
    <property type="project" value="InterPro"/>
</dbReference>
<protein>
    <submittedName>
        <fullName evidence="9">Cytochrome</fullName>
    </submittedName>
</protein>
<dbReference type="Proteomes" id="UP000050874">
    <property type="component" value="Unassembled WGS sequence"/>
</dbReference>
<evidence type="ECO:0000256" key="1">
    <source>
        <dbReference type="ARBA" id="ARBA00001971"/>
    </source>
</evidence>
<comment type="similarity">
    <text evidence="2 8">Belongs to the cytochrome P450 family.</text>
</comment>
<evidence type="ECO:0000256" key="8">
    <source>
        <dbReference type="RuleBase" id="RU000461"/>
    </source>
</evidence>
<dbReference type="GO" id="GO:0004497">
    <property type="term" value="F:monooxygenase activity"/>
    <property type="evidence" value="ECO:0007669"/>
    <property type="project" value="UniProtKB-KW"/>
</dbReference>
<evidence type="ECO:0000256" key="3">
    <source>
        <dbReference type="ARBA" id="ARBA00022617"/>
    </source>
</evidence>
<dbReference type="PANTHER" id="PTHR46696:SF1">
    <property type="entry name" value="CYTOCHROME P450 YJIB-RELATED"/>
    <property type="match status" value="1"/>
</dbReference>
<evidence type="ECO:0000256" key="2">
    <source>
        <dbReference type="ARBA" id="ARBA00010617"/>
    </source>
</evidence>
<keyword evidence="6 8" id="KW-0408">Iron</keyword>
<comment type="caution">
    <text evidence="9">The sequence shown here is derived from an EMBL/GenBank/DDBJ whole genome shotgun (WGS) entry which is preliminary data.</text>
</comment>
<dbReference type="Pfam" id="PF00067">
    <property type="entry name" value="p450"/>
    <property type="match status" value="1"/>
</dbReference>
<keyword evidence="5 8" id="KW-0560">Oxidoreductase</keyword>
<name>A0A0R2PRZ3_9GAMM</name>
<evidence type="ECO:0000313" key="9">
    <source>
        <dbReference type="EMBL" id="KRO40708.1"/>
    </source>
</evidence>
<dbReference type="GO" id="GO:0016705">
    <property type="term" value="F:oxidoreductase activity, acting on paired donors, with incorporation or reduction of molecular oxygen"/>
    <property type="evidence" value="ECO:0007669"/>
    <property type="project" value="InterPro"/>
</dbReference>
<sequence length="450" mass="51589">MSKPVSISNEIADTKFSEKQYAVAYDFKTPINLTDLDLFTKGQPHKEFREMREQAPIFWHPPIANDVEPGFWSLTSHADILKVSSDPKTFSSQIGTGTMMTLGREDRRHPKLWRSAIDHMLNLDGDLHINLRREHMPFFKPNYVSDLRIKVSAKVTALLDAMEPKGECNFVHDFAQQLPIYTLSEILGIPEADRPKLVTWMEFLELAQYIQVDQMKKEKDAEASNETVSTEMIDMFNNMIDEMFEYGRAILNSKRKNPEDDLLSAIANAELEGQQLSPEFLDGSWLLIIFAGNDTTRNTLSGAIKLLTENPDQRQKLIDQPELMPNFLQECIRMISPVMHMRRTTTCETQVGDQLMGPGEKIVMWYGAANRDPAIFTNPDTFNIERENADKHLAFGIGRHTCVGKPVALMQLEESYMQILKRFPEIHMHGEWKVAPNNFVHAIQEMPVKF</sequence>
<proteinExistence type="inferred from homology"/>
<dbReference type="PANTHER" id="PTHR46696">
    <property type="entry name" value="P450, PUTATIVE (EUROFUNG)-RELATED"/>
    <property type="match status" value="1"/>
</dbReference>
<evidence type="ECO:0000256" key="4">
    <source>
        <dbReference type="ARBA" id="ARBA00022723"/>
    </source>
</evidence>
<evidence type="ECO:0000256" key="7">
    <source>
        <dbReference type="ARBA" id="ARBA00023033"/>
    </source>
</evidence>
<organism evidence="9 10">
    <name type="scientific">SAR86 cluster bacterium BACL1 MAG-120920-bin57</name>
    <dbReference type="NCBI Taxonomy" id="1655571"/>
    <lineage>
        <taxon>Bacteria</taxon>
        <taxon>Pseudomonadati</taxon>
        <taxon>Pseudomonadota</taxon>
        <taxon>Gammaproteobacteria</taxon>
        <taxon>SAR86 cluster</taxon>
    </lineage>
</organism>
<dbReference type="InterPro" id="IPR017972">
    <property type="entry name" value="Cyt_P450_CS"/>
</dbReference>
<keyword evidence="4 8" id="KW-0479">Metal-binding</keyword>
<dbReference type="InterPro" id="IPR036396">
    <property type="entry name" value="Cyt_P450_sf"/>
</dbReference>
<evidence type="ECO:0000256" key="5">
    <source>
        <dbReference type="ARBA" id="ARBA00023002"/>
    </source>
</evidence>
<evidence type="ECO:0000313" key="10">
    <source>
        <dbReference type="Proteomes" id="UP000050874"/>
    </source>
</evidence>
<dbReference type="InterPro" id="IPR002397">
    <property type="entry name" value="Cyt_P450_B"/>
</dbReference>
<dbReference type="PROSITE" id="PS00086">
    <property type="entry name" value="CYTOCHROME_P450"/>
    <property type="match status" value="1"/>
</dbReference>
<evidence type="ECO:0000256" key="6">
    <source>
        <dbReference type="ARBA" id="ARBA00023004"/>
    </source>
</evidence>
<dbReference type="SUPFAM" id="SSF48264">
    <property type="entry name" value="Cytochrome P450"/>
    <property type="match status" value="1"/>
</dbReference>
<keyword evidence="3 8" id="KW-0349">Heme</keyword>
<accession>A0A0R2PRZ3</accession>
<dbReference type="InterPro" id="IPR001128">
    <property type="entry name" value="Cyt_P450"/>
</dbReference>
<dbReference type="FunFam" id="1.10.630.10:FF:000018">
    <property type="entry name" value="Cytochrome P450 monooxygenase"/>
    <property type="match status" value="1"/>
</dbReference>
<dbReference type="GO" id="GO:0020037">
    <property type="term" value="F:heme binding"/>
    <property type="evidence" value="ECO:0007669"/>
    <property type="project" value="InterPro"/>
</dbReference>
<reference evidence="10" key="1">
    <citation type="submission" date="2015-10" db="EMBL/GenBank/DDBJ databases">
        <title>Metagenome-Assembled Genomes uncover a global brackish microbiome.</title>
        <authorList>
            <person name="Hugerth L.W."/>
            <person name="Larsson J."/>
            <person name="Alneberg J."/>
            <person name="Lindh M.V."/>
            <person name="Legrand C."/>
            <person name="Pinhassi J."/>
            <person name="Andersson A."/>
        </authorList>
    </citation>
    <scope>NUCLEOTIDE SEQUENCE [LARGE SCALE GENOMIC DNA]</scope>
</reference>
<keyword evidence="7 8" id="KW-0503">Monooxygenase</keyword>
<gene>
    <name evidence="9" type="ORF">ABR63_07855</name>
</gene>